<proteinExistence type="inferred from homology"/>
<comment type="similarity">
    <text evidence="1">Belongs to the transposase IS21/IS408/IS1162 family.</text>
</comment>
<evidence type="ECO:0000256" key="1">
    <source>
        <dbReference type="ARBA" id="ARBA00009277"/>
    </source>
</evidence>
<dbReference type="AlphaFoldDB" id="A0AAW4LA27"/>
<accession>A0AAW4LA27</accession>
<name>A0AAW4LA27_9BACT</name>
<dbReference type="GO" id="GO:0003676">
    <property type="term" value="F:nucleic acid binding"/>
    <property type="evidence" value="ECO:0007669"/>
    <property type="project" value="InterPro"/>
</dbReference>
<dbReference type="InterPro" id="IPR012337">
    <property type="entry name" value="RNaseH-like_sf"/>
</dbReference>
<protein>
    <submittedName>
        <fullName evidence="4">IS21 family transposase</fullName>
    </submittedName>
</protein>
<sequence>MRKIREILRLAWACGLTRQAIADTCGMGKTTVTDTLYRASAANLSWPLPPDLDDEQLEHLLYPVHPRAIASRRAPPDWASLHNELLSHKNLTLMLLWQEYKEREPSGYQYSQFCDQFRHWRGKLDLSMRQEHRAGEKMFVDYCGQTVPIVDSATGEIRDAQVFVAVMGASNYTYAEATWSQTLADWTGSHVRTFSYFGAVPHCLVPDNLLSGVTRTCRYEPGINATYQELASHYGTAVIPARVRKPRDKPKVEAGVQFVQRFILAGLRHHIFFSLAEANAAIKERLELLNNRPFRKLHGTRRSRFEELDRPAMLPLPELSYEYAQWKIARVHIDYHVDVEGHFYSVPYQLVKEQVEVRYTATIVECFHKGNRIASHPRSFVKGKHTTNPDHMPPAHREYADCTPGRLIAWAAQTGTATTAVVESILSRRAYPEHGVRSCMGILSLGKKFGKERLEAACERAMFIKGVTYTSIKSILTNNLDQKPLPKQQELLTVAHDNIRGTDYYG</sequence>
<dbReference type="PANTHER" id="PTHR35004">
    <property type="entry name" value="TRANSPOSASE RV3428C-RELATED"/>
    <property type="match status" value="1"/>
</dbReference>
<dbReference type="EMBL" id="JAHCVJ010000012">
    <property type="protein sequence ID" value="MBT0666455.1"/>
    <property type="molecule type" value="Genomic_DNA"/>
</dbReference>
<dbReference type="Gene3D" id="3.30.420.10">
    <property type="entry name" value="Ribonuclease H-like superfamily/Ribonuclease H"/>
    <property type="match status" value="1"/>
</dbReference>
<dbReference type="Proteomes" id="UP000811899">
    <property type="component" value="Unassembled WGS sequence"/>
</dbReference>
<dbReference type="InterPro" id="IPR001584">
    <property type="entry name" value="Integrase_cat-core"/>
</dbReference>
<dbReference type="PROSITE" id="PS50532">
    <property type="entry name" value="HTH_IS408"/>
    <property type="match status" value="1"/>
</dbReference>
<dbReference type="PROSITE" id="PS50994">
    <property type="entry name" value="INTEGRASE"/>
    <property type="match status" value="1"/>
</dbReference>
<reference evidence="4 5" key="1">
    <citation type="submission" date="2021-05" db="EMBL/GenBank/DDBJ databases">
        <title>The draft genome of Geobacter pelophilus DSM 12255.</title>
        <authorList>
            <person name="Xu Z."/>
            <person name="Masuda Y."/>
            <person name="Itoh H."/>
            <person name="Senoo K."/>
        </authorList>
    </citation>
    <scope>NUCLEOTIDE SEQUENCE [LARGE SCALE GENOMIC DNA]</scope>
    <source>
        <strain evidence="4 5">DSM 12255</strain>
    </source>
</reference>
<feature type="domain" description="Integrase catalytic" evidence="3">
    <location>
        <begin position="130"/>
        <end position="312"/>
    </location>
</feature>
<dbReference type="SUPFAM" id="SSF53098">
    <property type="entry name" value="Ribonuclease H-like"/>
    <property type="match status" value="1"/>
</dbReference>
<dbReference type="GO" id="GO:0015074">
    <property type="term" value="P:DNA integration"/>
    <property type="evidence" value="ECO:0007669"/>
    <property type="project" value="InterPro"/>
</dbReference>
<evidence type="ECO:0000313" key="5">
    <source>
        <dbReference type="Proteomes" id="UP000811899"/>
    </source>
</evidence>
<evidence type="ECO:0000259" key="3">
    <source>
        <dbReference type="PROSITE" id="PS50994"/>
    </source>
</evidence>
<keyword evidence="5" id="KW-1185">Reference proteome</keyword>
<dbReference type="PANTHER" id="PTHR35004:SF8">
    <property type="entry name" value="TRANSPOSASE RV3428C-RELATED"/>
    <property type="match status" value="1"/>
</dbReference>
<gene>
    <name evidence="4" type="primary">istA</name>
    <name evidence="4" type="ORF">KI809_19275</name>
</gene>
<dbReference type="NCBIfam" id="NF033546">
    <property type="entry name" value="transpos_IS21"/>
    <property type="match status" value="1"/>
</dbReference>
<dbReference type="InterPro" id="IPR036397">
    <property type="entry name" value="RNaseH_sf"/>
</dbReference>
<dbReference type="InterPro" id="IPR017895">
    <property type="entry name" value="HTH_IS408/IS1162_type"/>
</dbReference>
<dbReference type="RefSeq" id="WP_214173283.1">
    <property type="nucleotide sequence ID" value="NZ_JAHCVJ010000012.1"/>
</dbReference>
<comment type="caution">
    <text evidence="4">The sequence shown here is derived from an EMBL/GenBank/DDBJ whole genome shotgun (WGS) entry which is preliminary data.</text>
</comment>
<feature type="domain" description="HTH IS408-type" evidence="2">
    <location>
        <begin position="4"/>
        <end position="85"/>
    </location>
</feature>
<dbReference type="InterPro" id="IPR054353">
    <property type="entry name" value="IstA-like_C"/>
</dbReference>
<organism evidence="4 5">
    <name type="scientific">Geoanaerobacter pelophilus</name>
    <dbReference type="NCBI Taxonomy" id="60036"/>
    <lineage>
        <taxon>Bacteria</taxon>
        <taxon>Pseudomonadati</taxon>
        <taxon>Thermodesulfobacteriota</taxon>
        <taxon>Desulfuromonadia</taxon>
        <taxon>Geobacterales</taxon>
        <taxon>Geobacteraceae</taxon>
        <taxon>Geoanaerobacter</taxon>
    </lineage>
</organism>
<dbReference type="Pfam" id="PF22483">
    <property type="entry name" value="Mu-transpos_C_2"/>
    <property type="match status" value="1"/>
</dbReference>
<evidence type="ECO:0000313" key="4">
    <source>
        <dbReference type="EMBL" id="MBT0666455.1"/>
    </source>
</evidence>
<evidence type="ECO:0000259" key="2">
    <source>
        <dbReference type="PROSITE" id="PS50532"/>
    </source>
</evidence>